<keyword evidence="3" id="KW-0645">Protease</keyword>
<feature type="transmembrane region" description="Helical" evidence="8">
    <location>
        <begin position="50"/>
        <end position="70"/>
    </location>
</feature>
<keyword evidence="2" id="KW-1003">Cell membrane</keyword>
<feature type="transmembrane region" description="Helical" evidence="8">
    <location>
        <begin position="198"/>
        <end position="217"/>
    </location>
</feature>
<dbReference type="EC" id="3.4.22.-" evidence="10"/>
<feature type="transmembrane region" description="Helical" evidence="8">
    <location>
        <begin position="123"/>
        <end position="147"/>
    </location>
</feature>
<feature type="transmembrane region" description="Helical" evidence="8">
    <location>
        <begin position="224"/>
        <end position="244"/>
    </location>
</feature>
<feature type="transmembrane region" description="Helical" evidence="8">
    <location>
        <begin position="90"/>
        <end position="111"/>
    </location>
</feature>
<feature type="domain" description="Methanolan biosynthesis EpsI" evidence="9">
    <location>
        <begin position="319"/>
        <end position="505"/>
    </location>
</feature>
<evidence type="ECO:0000256" key="1">
    <source>
        <dbReference type="ARBA" id="ARBA00004651"/>
    </source>
</evidence>
<name>A0ABX7T8A1_9SPHN</name>
<gene>
    <name evidence="10" type="primary">xrtA</name>
    <name evidence="10" type="ORF">J4G78_02255</name>
</gene>
<keyword evidence="6 8" id="KW-1133">Transmembrane helix</keyword>
<accession>A0ABX7T8A1</accession>
<keyword evidence="4 8" id="KW-0812">Transmembrane</keyword>
<keyword evidence="7 8" id="KW-0472">Membrane</keyword>
<proteinExistence type="predicted"/>
<dbReference type="Proteomes" id="UP000663923">
    <property type="component" value="Chromosome"/>
</dbReference>
<evidence type="ECO:0000313" key="11">
    <source>
        <dbReference type="Proteomes" id="UP000663923"/>
    </source>
</evidence>
<organism evidence="10 11">
    <name type="scientific">Parasphingorhabdus cellanae</name>
    <dbReference type="NCBI Taxonomy" id="2806553"/>
    <lineage>
        <taxon>Bacteria</taxon>
        <taxon>Pseudomonadati</taxon>
        <taxon>Pseudomonadota</taxon>
        <taxon>Alphaproteobacteria</taxon>
        <taxon>Sphingomonadales</taxon>
        <taxon>Sphingomonadaceae</taxon>
        <taxon>Parasphingorhabdus</taxon>
    </lineage>
</organism>
<dbReference type="NCBIfam" id="TIGR04178">
    <property type="entry name" value="exo_archaeo"/>
    <property type="match status" value="1"/>
</dbReference>
<reference evidence="10 11" key="1">
    <citation type="submission" date="2021-03" db="EMBL/GenBank/DDBJ databases">
        <title>Complete genome of Parasphingorhabdus_sp.JHSY0214.</title>
        <authorList>
            <person name="Yoo J.H."/>
            <person name="Bae J.W."/>
        </authorList>
    </citation>
    <scope>NUCLEOTIDE SEQUENCE [LARGE SCALE GENOMIC DNA]</scope>
    <source>
        <strain evidence="10 11">JHSY0214</strain>
    </source>
</reference>
<keyword evidence="5 10" id="KW-0378">Hydrolase</keyword>
<dbReference type="NCBIfam" id="TIGR03109">
    <property type="entry name" value="exosort_XrtA"/>
    <property type="match status" value="1"/>
</dbReference>
<dbReference type="InterPro" id="IPR019127">
    <property type="entry name" value="Exosortase"/>
</dbReference>
<dbReference type="RefSeq" id="WP_207988265.1">
    <property type="nucleotide sequence ID" value="NZ_CP071794.1"/>
</dbReference>
<evidence type="ECO:0000259" key="9">
    <source>
        <dbReference type="Pfam" id="PF11984"/>
    </source>
</evidence>
<dbReference type="EMBL" id="CP071794">
    <property type="protein sequence ID" value="QTD56445.1"/>
    <property type="molecule type" value="Genomic_DNA"/>
</dbReference>
<evidence type="ECO:0000256" key="5">
    <source>
        <dbReference type="ARBA" id="ARBA00022801"/>
    </source>
</evidence>
<dbReference type="GO" id="GO:0016787">
    <property type="term" value="F:hydrolase activity"/>
    <property type="evidence" value="ECO:0007669"/>
    <property type="project" value="UniProtKB-KW"/>
</dbReference>
<sequence length="517" mass="56769">MNSAAIDQPAQGAPHISDATVWMRHLRLLTLAVAVILLLFSRNAMAMVDAWWNVSTYNHCLLITPILFWLVQQRREELAKITPKIWTPGLLWIGVAAFGWLLGEAAGVSFARQLGLVMMLQGAVITLLGLAVTRGLIFPLFYSLFLVPFGEEFVPFLQMITAKMSMVFLGWANIPAFIDGVFISTPTGYFEVAEACSGIKFLIAMIAYGALVSNLCFQSWQRRTLFMIAAVMVPILANGIRAFGTIYIAHHTTTDFASGFDHIFYGWFFFAFVLALVMAVGWPFFDRKIDEPMIDGETIDRNSHRGSPKLTPVMAMAAMAAIVSAPLLWTSVLAAQNSPLPDKIALPAVDGWERVDYRPTFDWKPRFDGANHQLLGRYRNLANGAEVDLAIAVYDRQEGGREIVGYGQGAFDPRTDWSWSRNLPEPESGSAIQITAPGPVVRDVQSYYRIGDTLTGSGSAVKLATLKAKLLGGNQQAVAVLISAEKVDEAGPRAAMDAFRKALGPIDKLADEMAGLR</sequence>
<dbReference type="InterPro" id="IPR014263">
    <property type="entry name" value="Methanolan_biosynth_EpsI"/>
</dbReference>
<evidence type="ECO:0000256" key="7">
    <source>
        <dbReference type="ARBA" id="ARBA00023136"/>
    </source>
</evidence>
<dbReference type="Pfam" id="PF09721">
    <property type="entry name" value="Exosortase_EpsH"/>
    <property type="match status" value="1"/>
</dbReference>
<dbReference type="Pfam" id="PF11984">
    <property type="entry name" value="DUF3485"/>
    <property type="match status" value="1"/>
</dbReference>
<dbReference type="InterPro" id="IPR017540">
    <property type="entry name" value="Exosortase-1"/>
</dbReference>
<comment type="subcellular location">
    <subcellularLocation>
        <location evidence="1">Cell membrane</location>
        <topology evidence="1">Multi-pass membrane protein</topology>
    </subcellularLocation>
</comment>
<evidence type="ECO:0000313" key="10">
    <source>
        <dbReference type="EMBL" id="QTD56445.1"/>
    </source>
</evidence>
<dbReference type="NCBIfam" id="TIGR02914">
    <property type="entry name" value="EpsI_fam"/>
    <property type="match status" value="1"/>
</dbReference>
<feature type="transmembrane region" description="Helical" evidence="8">
    <location>
        <begin position="310"/>
        <end position="329"/>
    </location>
</feature>
<feature type="transmembrane region" description="Helical" evidence="8">
    <location>
        <begin position="26"/>
        <end position="44"/>
    </location>
</feature>
<protein>
    <submittedName>
        <fullName evidence="10">Exosortase A</fullName>
        <ecNumber evidence="10">3.4.22.-</ecNumber>
    </submittedName>
</protein>
<dbReference type="NCBIfam" id="TIGR02602">
    <property type="entry name" value="8TM_EpsH"/>
    <property type="match status" value="1"/>
</dbReference>
<dbReference type="InterPro" id="IPR013426">
    <property type="entry name" value="EpsH-like"/>
</dbReference>
<evidence type="ECO:0000256" key="6">
    <source>
        <dbReference type="ARBA" id="ARBA00022989"/>
    </source>
</evidence>
<dbReference type="InterPro" id="IPR026392">
    <property type="entry name" value="Exo/Archaeosortase_dom"/>
</dbReference>
<evidence type="ECO:0000256" key="2">
    <source>
        <dbReference type="ARBA" id="ARBA00022475"/>
    </source>
</evidence>
<feature type="transmembrane region" description="Helical" evidence="8">
    <location>
        <begin position="264"/>
        <end position="285"/>
    </location>
</feature>
<evidence type="ECO:0000256" key="8">
    <source>
        <dbReference type="SAM" id="Phobius"/>
    </source>
</evidence>
<keyword evidence="11" id="KW-1185">Reference proteome</keyword>
<evidence type="ECO:0000256" key="3">
    <source>
        <dbReference type="ARBA" id="ARBA00022670"/>
    </source>
</evidence>
<evidence type="ECO:0000256" key="4">
    <source>
        <dbReference type="ARBA" id="ARBA00022692"/>
    </source>
</evidence>